<dbReference type="AlphaFoldDB" id="A0A2P8FQ06"/>
<accession>A0A2P8FQ06</accession>
<sequence length="226" mass="26862">MTIDDKKTFNLFCDESSHLPYDGMRYMLIGYVQVGSNDVKRYKAELRHIRSTHRKKGETKWSKVSESAFPLYEELLKFFFDSSMCFRAVIIDKSQIDETRPGFTHDDFYFRMYYQLLHHKMNLSYIYNVYCDIKDTRSHRKLARLKEMLHWNAAIKNFQFMRSHESSFMQLTDLIIGAINYALRGRGNVEAKNRLVDIIETMCNGPINHSTPKSEDKFNLFFIDLK</sequence>
<organism evidence="1 2">
    <name type="scientific">Dyadobacter jiangsuensis</name>
    <dbReference type="NCBI Taxonomy" id="1591085"/>
    <lineage>
        <taxon>Bacteria</taxon>
        <taxon>Pseudomonadati</taxon>
        <taxon>Bacteroidota</taxon>
        <taxon>Cytophagia</taxon>
        <taxon>Cytophagales</taxon>
        <taxon>Spirosomataceae</taxon>
        <taxon>Dyadobacter</taxon>
    </lineage>
</organism>
<dbReference type="InterPro" id="IPR024524">
    <property type="entry name" value="DUF3800"/>
</dbReference>
<dbReference type="Pfam" id="PF12686">
    <property type="entry name" value="DUF3800"/>
    <property type="match status" value="1"/>
</dbReference>
<protein>
    <submittedName>
        <fullName evidence="1">Uncharacterized protein DUF3800</fullName>
    </submittedName>
</protein>
<dbReference type="EMBL" id="PYAS01000015">
    <property type="protein sequence ID" value="PSL23810.1"/>
    <property type="molecule type" value="Genomic_DNA"/>
</dbReference>
<gene>
    <name evidence="1" type="ORF">CLV60_1155</name>
</gene>
<evidence type="ECO:0000313" key="1">
    <source>
        <dbReference type="EMBL" id="PSL23810.1"/>
    </source>
</evidence>
<name>A0A2P8FQ06_9BACT</name>
<dbReference type="RefSeq" id="WP_106598382.1">
    <property type="nucleotide sequence ID" value="NZ_PYAS01000015.1"/>
</dbReference>
<reference evidence="1 2" key="1">
    <citation type="submission" date="2018-03" db="EMBL/GenBank/DDBJ databases">
        <title>Genomic Encyclopedia of Archaeal and Bacterial Type Strains, Phase II (KMG-II): from individual species to whole genera.</title>
        <authorList>
            <person name="Goeker M."/>
        </authorList>
    </citation>
    <scope>NUCLEOTIDE SEQUENCE [LARGE SCALE GENOMIC DNA]</scope>
    <source>
        <strain evidence="1 2">DSM 29057</strain>
    </source>
</reference>
<proteinExistence type="predicted"/>
<keyword evidence="2" id="KW-1185">Reference proteome</keyword>
<dbReference type="Proteomes" id="UP000241964">
    <property type="component" value="Unassembled WGS sequence"/>
</dbReference>
<evidence type="ECO:0000313" key="2">
    <source>
        <dbReference type="Proteomes" id="UP000241964"/>
    </source>
</evidence>
<dbReference type="OrthoDB" id="9799211at2"/>
<comment type="caution">
    <text evidence="1">The sequence shown here is derived from an EMBL/GenBank/DDBJ whole genome shotgun (WGS) entry which is preliminary data.</text>
</comment>